<reference evidence="10" key="1">
    <citation type="submission" date="2020-03" db="EMBL/GenBank/DDBJ databases">
        <title>A high-quality chromosome-level genome assembly of a woody plant with both climbing and erect habits, Rhamnella rubrinervis.</title>
        <authorList>
            <person name="Lu Z."/>
            <person name="Yang Y."/>
            <person name="Zhu X."/>
            <person name="Sun Y."/>
        </authorList>
    </citation>
    <scope>NUCLEOTIDE SEQUENCE</scope>
    <source>
        <strain evidence="10">BYM</strain>
        <tissue evidence="10">Leaf</tissue>
    </source>
</reference>
<evidence type="ECO:0000256" key="1">
    <source>
        <dbReference type="ARBA" id="ARBA00004141"/>
    </source>
</evidence>
<dbReference type="InterPro" id="IPR002110">
    <property type="entry name" value="Ankyrin_rpt"/>
</dbReference>
<sequence length="634" mass="70912">MDPRLMEAISSNDVPTFISLVLENGVLEQKSVCLNTVLHYASKFGHIDIVSEIIKLCPDMIAAENKNLETPFYEACRQGNTNVLKLLLEANPSAAFKLNFERRSAFFVACSHGHLDVVNLLLTQPGMLGLEEDGLDLTCLHVAASRGHTDVVREILNMSPGFAQKIDEKGNSPLHYACNEGHREITWMLLRRDANLALQYNNNGYTPLHLAAIHGEVSVLEDFVLKTPAAFHYLTKEEETIFHLAVRYGKYEALVFLVLSSNDTNNLLHCQDRYGNTVLHLAVSRRRHQIAEFLIKKTKVEVNSRNCKGLTALDILDQTKDSAETHLEIMLAKAGGERSINMITYSPETSYSGENYVFESDMATVNENGLSSLPETAYTQQGNQTKSKRSPIQKQVQHRFNNEILRSEFSSPTNMQKHRSPSKRYLVDQLPMDLYSSHRNKQRKVYREALLNARNTIILVAILIATVTFAAGINPPGGVHQEGLLKGQSMVGTKTAFKVFTISNNVALLTSLSIVVVLVSIIPFRRKPQMRLLMISHKVMWVAVAFMATGYVAATWVIVPHSKGTEFILVALVAISGATLGTIFIGLGVLLVDHWVRKVKWRKLKVGRWGFADAEIESQNSDVESSYQQGYHSY</sequence>
<dbReference type="AlphaFoldDB" id="A0A8K0HEL2"/>
<proteinExistence type="predicted"/>
<dbReference type="Pfam" id="PF12796">
    <property type="entry name" value="Ank_2"/>
    <property type="match status" value="3"/>
</dbReference>
<dbReference type="PROSITE" id="PS50088">
    <property type="entry name" value="ANK_REPEAT"/>
    <property type="match status" value="2"/>
</dbReference>
<dbReference type="Pfam" id="PF00023">
    <property type="entry name" value="Ank"/>
    <property type="match status" value="1"/>
</dbReference>
<accession>A0A8K0HEL2</accession>
<evidence type="ECO:0000256" key="2">
    <source>
        <dbReference type="ARBA" id="ARBA00022692"/>
    </source>
</evidence>
<keyword evidence="2 8" id="KW-0812">Transmembrane</keyword>
<evidence type="ECO:0000313" key="10">
    <source>
        <dbReference type="EMBL" id="KAF3450708.1"/>
    </source>
</evidence>
<feature type="repeat" description="ANK" evidence="7">
    <location>
        <begin position="203"/>
        <end position="236"/>
    </location>
</feature>
<evidence type="ECO:0000256" key="7">
    <source>
        <dbReference type="PROSITE-ProRule" id="PRU00023"/>
    </source>
</evidence>
<feature type="transmembrane region" description="Helical" evidence="8">
    <location>
        <begin position="449"/>
        <end position="473"/>
    </location>
</feature>
<dbReference type="Pfam" id="PF13962">
    <property type="entry name" value="PGG"/>
    <property type="match status" value="1"/>
</dbReference>
<dbReference type="SUPFAM" id="SSF48403">
    <property type="entry name" value="Ankyrin repeat"/>
    <property type="match status" value="2"/>
</dbReference>
<keyword evidence="6 8" id="KW-0472">Membrane</keyword>
<feature type="transmembrane region" description="Helical" evidence="8">
    <location>
        <begin position="567"/>
        <end position="592"/>
    </location>
</feature>
<feature type="domain" description="PGG" evidence="9">
    <location>
        <begin position="449"/>
        <end position="557"/>
    </location>
</feature>
<dbReference type="EMBL" id="VOIH02000003">
    <property type="protein sequence ID" value="KAF3450708.1"/>
    <property type="molecule type" value="Genomic_DNA"/>
</dbReference>
<feature type="repeat" description="ANK" evidence="7">
    <location>
        <begin position="169"/>
        <end position="201"/>
    </location>
</feature>
<dbReference type="InterPro" id="IPR026961">
    <property type="entry name" value="PGG_dom"/>
</dbReference>
<evidence type="ECO:0000259" key="9">
    <source>
        <dbReference type="Pfam" id="PF13962"/>
    </source>
</evidence>
<dbReference type="Gene3D" id="1.25.40.20">
    <property type="entry name" value="Ankyrin repeat-containing domain"/>
    <property type="match status" value="3"/>
</dbReference>
<dbReference type="InterPro" id="IPR036770">
    <property type="entry name" value="Ankyrin_rpt-contain_sf"/>
</dbReference>
<keyword evidence="4 8" id="KW-1133">Transmembrane helix</keyword>
<protein>
    <recommendedName>
        <fullName evidence="9">PGG domain-containing protein</fullName>
    </recommendedName>
</protein>
<dbReference type="SMART" id="SM00248">
    <property type="entry name" value="ANK"/>
    <property type="match status" value="8"/>
</dbReference>
<dbReference type="GO" id="GO:0005886">
    <property type="term" value="C:plasma membrane"/>
    <property type="evidence" value="ECO:0007669"/>
    <property type="project" value="TreeGrafter"/>
</dbReference>
<evidence type="ECO:0000256" key="4">
    <source>
        <dbReference type="ARBA" id="ARBA00022989"/>
    </source>
</evidence>
<dbReference type="PROSITE" id="PS50297">
    <property type="entry name" value="ANK_REP_REGION"/>
    <property type="match status" value="2"/>
</dbReference>
<feature type="transmembrane region" description="Helical" evidence="8">
    <location>
        <begin position="506"/>
        <end position="524"/>
    </location>
</feature>
<name>A0A8K0HEL2_9ROSA</name>
<evidence type="ECO:0000256" key="8">
    <source>
        <dbReference type="SAM" id="Phobius"/>
    </source>
</evidence>
<keyword evidence="3" id="KW-0677">Repeat</keyword>
<dbReference type="PANTHER" id="PTHR24186">
    <property type="entry name" value="PROTEIN PHOSPHATASE 1 REGULATORY SUBUNIT"/>
    <property type="match status" value="1"/>
</dbReference>
<evidence type="ECO:0000256" key="3">
    <source>
        <dbReference type="ARBA" id="ARBA00022737"/>
    </source>
</evidence>
<dbReference type="OrthoDB" id="20872at2759"/>
<dbReference type="Proteomes" id="UP000796880">
    <property type="component" value="Unassembled WGS sequence"/>
</dbReference>
<gene>
    <name evidence="10" type="ORF">FNV43_RR06797</name>
</gene>
<evidence type="ECO:0000256" key="5">
    <source>
        <dbReference type="ARBA" id="ARBA00023043"/>
    </source>
</evidence>
<keyword evidence="5 7" id="KW-0040">ANK repeat</keyword>
<feature type="transmembrane region" description="Helical" evidence="8">
    <location>
        <begin position="539"/>
        <end position="561"/>
    </location>
</feature>
<comment type="caution">
    <text evidence="10">The sequence shown here is derived from an EMBL/GenBank/DDBJ whole genome shotgun (WGS) entry which is preliminary data.</text>
</comment>
<dbReference type="PANTHER" id="PTHR24186:SF38">
    <property type="entry name" value="ANKYRIN REPEAT FAMILY PROTEIN"/>
    <property type="match status" value="1"/>
</dbReference>
<comment type="subcellular location">
    <subcellularLocation>
        <location evidence="1">Membrane</location>
        <topology evidence="1">Multi-pass membrane protein</topology>
    </subcellularLocation>
</comment>
<evidence type="ECO:0000313" key="11">
    <source>
        <dbReference type="Proteomes" id="UP000796880"/>
    </source>
</evidence>
<organism evidence="10 11">
    <name type="scientific">Rhamnella rubrinervis</name>
    <dbReference type="NCBI Taxonomy" id="2594499"/>
    <lineage>
        <taxon>Eukaryota</taxon>
        <taxon>Viridiplantae</taxon>
        <taxon>Streptophyta</taxon>
        <taxon>Embryophyta</taxon>
        <taxon>Tracheophyta</taxon>
        <taxon>Spermatophyta</taxon>
        <taxon>Magnoliopsida</taxon>
        <taxon>eudicotyledons</taxon>
        <taxon>Gunneridae</taxon>
        <taxon>Pentapetalae</taxon>
        <taxon>rosids</taxon>
        <taxon>fabids</taxon>
        <taxon>Rosales</taxon>
        <taxon>Rhamnaceae</taxon>
        <taxon>rhamnoid group</taxon>
        <taxon>Rhamneae</taxon>
        <taxon>Rhamnella</taxon>
    </lineage>
</organism>
<keyword evidence="11" id="KW-1185">Reference proteome</keyword>
<evidence type="ECO:0000256" key="6">
    <source>
        <dbReference type="ARBA" id="ARBA00023136"/>
    </source>
</evidence>